<feature type="region of interest" description="Disordered" evidence="1">
    <location>
        <begin position="1"/>
        <end position="27"/>
    </location>
</feature>
<dbReference type="STRING" id="60517.A0A0R3W4W9"/>
<proteinExistence type="predicted"/>
<organism evidence="4">
    <name type="scientific">Taenia asiatica</name>
    <name type="common">Asian tapeworm</name>
    <dbReference type="NCBI Taxonomy" id="60517"/>
    <lineage>
        <taxon>Eukaryota</taxon>
        <taxon>Metazoa</taxon>
        <taxon>Spiralia</taxon>
        <taxon>Lophotrochozoa</taxon>
        <taxon>Platyhelminthes</taxon>
        <taxon>Cestoda</taxon>
        <taxon>Eucestoda</taxon>
        <taxon>Cyclophyllidea</taxon>
        <taxon>Taeniidae</taxon>
        <taxon>Taenia</taxon>
    </lineage>
</organism>
<evidence type="ECO:0000256" key="1">
    <source>
        <dbReference type="SAM" id="MobiDB-lite"/>
    </source>
</evidence>
<keyword evidence="3" id="KW-1185">Reference proteome</keyword>
<protein>
    <submittedName>
        <fullName evidence="4">Major capsid protein</fullName>
    </submittedName>
</protein>
<dbReference type="WBParaSite" id="TASK_0000512401-mRNA-1">
    <property type="protein sequence ID" value="TASK_0000512401-mRNA-1"/>
    <property type="gene ID" value="TASK_0000512401"/>
</dbReference>
<evidence type="ECO:0000313" key="2">
    <source>
        <dbReference type="EMBL" id="VDK34544.1"/>
    </source>
</evidence>
<name>A0A0R3W4W9_TAEAS</name>
<reference evidence="2 3" key="2">
    <citation type="submission" date="2018-11" db="EMBL/GenBank/DDBJ databases">
        <authorList>
            <consortium name="Pathogen Informatics"/>
        </authorList>
    </citation>
    <scope>NUCLEOTIDE SEQUENCE [LARGE SCALE GENOMIC DNA]</scope>
</reference>
<dbReference type="EMBL" id="UYRS01018394">
    <property type="protein sequence ID" value="VDK34544.1"/>
    <property type="molecule type" value="Genomic_DNA"/>
</dbReference>
<dbReference type="Proteomes" id="UP000282613">
    <property type="component" value="Unassembled WGS sequence"/>
</dbReference>
<accession>A0A0R3W4W9</accession>
<sequence length="91" mass="9225">MSSLLESAVQGDVSGTPIFLNPSDGGKTEGLSGATTMVINEGVGTDYITPLSVFVDGDKGDLVAEKAPGVKNVITSTLIFTCELAIGDGFS</sequence>
<evidence type="ECO:0000313" key="4">
    <source>
        <dbReference type="WBParaSite" id="TASK_0000512401-mRNA-1"/>
    </source>
</evidence>
<gene>
    <name evidence="2" type="ORF">TASK_LOCUS5125</name>
</gene>
<dbReference type="AlphaFoldDB" id="A0A0R3W4W9"/>
<reference evidence="4" key="1">
    <citation type="submission" date="2017-02" db="UniProtKB">
        <authorList>
            <consortium name="WormBaseParasite"/>
        </authorList>
    </citation>
    <scope>IDENTIFICATION</scope>
</reference>
<evidence type="ECO:0000313" key="3">
    <source>
        <dbReference type="Proteomes" id="UP000282613"/>
    </source>
</evidence>